<dbReference type="InterPro" id="IPR027443">
    <property type="entry name" value="IPNS-like_sf"/>
</dbReference>
<evidence type="ECO:0000259" key="3">
    <source>
        <dbReference type="Pfam" id="PF14226"/>
    </source>
</evidence>
<dbReference type="STRING" id="22663.A0A2I0IX27"/>
<accession>A0A2I0IX27</accession>
<protein>
    <recommendedName>
        <fullName evidence="3">Non-haem dioxygenase N-terminal domain-containing protein</fullName>
    </recommendedName>
</protein>
<dbReference type="GO" id="GO:0046872">
    <property type="term" value="F:metal ion binding"/>
    <property type="evidence" value="ECO:0007669"/>
    <property type="project" value="UniProtKB-KW"/>
</dbReference>
<comment type="caution">
    <text evidence="4">The sequence shown here is derived from an EMBL/GenBank/DDBJ whole genome shotgun (WGS) entry which is preliminary data.</text>
</comment>
<dbReference type="Gene3D" id="2.60.120.330">
    <property type="entry name" value="B-lactam Antibiotic, Isopenicillin N Synthase, Chain"/>
    <property type="match status" value="2"/>
</dbReference>
<sequence>MTEPRHMNDDTSRYLKGVKYLSENEINKLPDKYILPVHDQPGMVVEAELNPMKMSLRFPGIDMAELRGPNRSVAIKAIAYACEEYGFFQVINHEITTKVVQSMIDVSTRFFELPYEERAKYMSSDMFSPVRYGTSLNQNKDEIFDWRDFLKLAWHPMSVILPYWPSSPADLRYGKLGATYAWEAKSLFMMLTEAILEGLGLNPTLETTKTKDQQEKDRDENVMKKFEDGSQLLDGVEGFQFQFEEMWLTMEPIPNSFVVNVGDHLEQWEIKERPAPGVGEFGEIPSIGCLSAQPPSPVHDQSLAGAHQ</sequence>
<name>A0A2I0IX27_PUNGR</name>
<evidence type="ECO:0000313" key="5">
    <source>
        <dbReference type="Proteomes" id="UP000233551"/>
    </source>
</evidence>
<dbReference type="Proteomes" id="UP000233551">
    <property type="component" value="Unassembled WGS sequence"/>
</dbReference>
<keyword evidence="2" id="KW-0408">Iron</keyword>
<dbReference type="Pfam" id="PF14226">
    <property type="entry name" value="DIOX_N"/>
    <property type="match status" value="1"/>
</dbReference>
<evidence type="ECO:0000256" key="2">
    <source>
        <dbReference type="ARBA" id="ARBA00023004"/>
    </source>
</evidence>
<keyword evidence="1" id="KW-0479">Metal-binding</keyword>
<evidence type="ECO:0000313" key="4">
    <source>
        <dbReference type="EMBL" id="PKI48548.1"/>
    </source>
</evidence>
<gene>
    <name evidence="4" type="ORF">CRG98_031069</name>
</gene>
<dbReference type="EMBL" id="PGOL01002379">
    <property type="protein sequence ID" value="PKI48548.1"/>
    <property type="molecule type" value="Genomic_DNA"/>
</dbReference>
<dbReference type="PANTHER" id="PTHR47991">
    <property type="entry name" value="OXOGLUTARATE/IRON-DEPENDENT DIOXYGENASE"/>
    <property type="match status" value="1"/>
</dbReference>
<dbReference type="InterPro" id="IPR026992">
    <property type="entry name" value="DIOX_N"/>
</dbReference>
<organism evidence="4 5">
    <name type="scientific">Punica granatum</name>
    <name type="common">Pomegranate</name>
    <dbReference type="NCBI Taxonomy" id="22663"/>
    <lineage>
        <taxon>Eukaryota</taxon>
        <taxon>Viridiplantae</taxon>
        <taxon>Streptophyta</taxon>
        <taxon>Embryophyta</taxon>
        <taxon>Tracheophyta</taxon>
        <taxon>Spermatophyta</taxon>
        <taxon>Magnoliopsida</taxon>
        <taxon>eudicotyledons</taxon>
        <taxon>Gunneridae</taxon>
        <taxon>Pentapetalae</taxon>
        <taxon>rosids</taxon>
        <taxon>malvids</taxon>
        <taxon>Myrtales</taxon>
        <taxon>Lythraceae</taxon>
        <taxon>Punica</taxon>
    </lineage>
</organism>
<evidence type="ECO:0000256" key="1">
    <source>
        <dbReference type="ARBA" id="ARBA00022723"/>
    </source>
</evidence>
<proteinExistence type="predicted"/>
<dbReference type="InterPro" id="IPR050295">
    <property type="entry name" value="Plant_2OG-oxidoreductases"/>
</dbReference>
<dbReference type="AlphaFoldDB" id="A0A2I0IX27"/>
<reference evidence="4 5" key="1">
    <citation type="submission" date="2017-11" db="EMBL/GenBank/DDBJ databases">
        <title>De-novo sequencing of pomegranate (Punica granatum L.) genome.</title>
        <authorList>
            <person name="Akparov Z."/>
            <person name="Amiraslanov A."/>
            <person name="Hajiyeva S."/>
            <person name="Abbasov M."/>
            <person name="Kaur K."/>
            <person name="Hamwieh A."/>
            <person name="Solovyev V."/>
            <person name="Salamov A."/>
            <person name="Braich B."/>
            <person name="Kosarev P."/>
            <person name="Mahmoud A."/>
            <person name="Hajiyev E."/>
            <person name="Babayeva S."/>
            <person name="Izzatullayeva V."/>
            <person name="Mammadov A."/>
            <person name="Mammadov A."/>
            <person name="Sharifova S."/>
            <person name="Ojaghi J."/>
            <person name="Eynullazada K."/>
            <person name="Bayramov B."/>
            <person name="Abdulazimova A."/>
            <person name="Shahmuradov I."/>
        </authorList>
    </citation>
    <scope>NUCLEOTIDE SEQUENCE [LARGE SCALE GENOMIC DNA]</scope>
    <source>
        <strain evidence="5">cv. AG2017</strain>
        <tissue evidence="4">Leaf</tissue>
    </source>
</reference>
<dbReference type="SUPFAM" id="SSF51197">
    <property type="entry name" value="Clavaminate synthase-like"/>
    <property type="match status" value="1"/>
</dbReference>
<keyword evidence="5" id="KW-1185">Reference proteome</keyword>
<feature type="domain" description="Non-haem dioxygenase N-terminal" evidence="3">
    <location>
        <begin position="59"/>
        <end position="156"/>
    </location>
</feature>